<proteinExistence type="predicted"/>
<feature type="domain" description="Antitoxin VbhA" evidence="1">
    <location>
        <begin position="30"/>
        <end position="73"/>
    </location>
</feature>
<name>A0A318REG5_WILLI</name>
<evidence type="ECO:0000259" key="1">
    <source>
        <dbReference type="Pfam" id="PF18495"/>
    </source>
</evidence>
<dbReference type="Pfam" id="PF18495">
    <property type="entry name" value="VbhA"/>
    <property type="match status" value="1"/>
</dbReference>
<sequence>MTVMTTSQEPGWALRYPELFAGLSIEQRWSVHNTIANGVLEGWTPEPADIADLTALVRGDIDGDEAVRRSDARMAARFGARAQ</sequence>
<dbReference type="Gene3D" id="1.10.8.1050">
    <property type="entry name" value="Antitoxin VbhA-like"/>
    <property type="match status" value="1"/>
</dbReference>
<protein>
    <recommendedName>
        <fullName evidence="1">Antitoxin VbhA domain-containing protein</fullName>
    </recommendedName>
</protein>
<evidence type="ECO:0000313" key="3">
    <source>
        <dbReference type="Proteomes" id="UP000247591"/>
    </source>
</evidence>
<organism evidence="2 3">
    <name type="scientific">Williamsia limnetica</name>
    <dbReference type="NCBI Taxonomy" id="882452"/>
    <lineage>
        <taxon>Bacteria</taxon>
        <taxon>Bacillati</taxon>
        <taxon>Actinomycetota</taxon>
        <taxon>Actinomycetes</taxon>
        <taxon>Mycobacteriales</taxon>
        <taxon>Nocardiaceae</taxon>
        <taxon>Williamsia</taxon>
    </lineage>
</organism>
<evidence type="ECO:0000313" key="2">
    <source>
        <dbReference type="EMBL" id="PYE12004.1"/>
    </source>
</evidence>
<accession>A0A318REG5</accession>
<keyword evidence="3" id="KW-1185">Reference proteome</keyword>
<dbReference type="InterPro" id="IPR033788">
    <property type="entry name" value="VbhA-like"/>
</dbReference>
<comment type="caution">
    <text evidence="2">The sequence shown here is derived from an EMBL/GenBank/DDBJ whole genome shotgun (WGS) entry which is preliminary data.</text>
</comment>
<dbReference type="AlphaFoldDB" id="A0A318REG5"/>
<dbReference type="InterPro" id="IPR041535">
    <property type="entry name" value="VbhA"/>
</dbReference>
<dbReference type="EMBL" id="QJSP01000026">
    <property type="protein sequence ID" value="PYE12004.1"/>
    <property type="molecule type" value="Genomic_DNA"/>
</dbReference>
<dbReference type="InterPro" id="IPR043038">
    <property type="entry name" value="VbhA_sf"/>
</dbReference>
<reference evidence="2 3" key="1">
    <citation type="submission" date="2018-06" db="EMBL/GenBank/DDBJ databases">
        <title>Genomic Encyclopedia of Type Strains, Phase IV (KMG-IV): sequencing the most valuable type-strain genomes for metagenomic binning, comparative biology and taxonomic classification.</title>
        <authorList>
            <person name="Goeker M."/>
        </authorList>
    </citation>
    <scope>NUCLEOTIDE SEQUENCE [LARGE SCALE GENOMIC DNA]</scope>
    <source>
        <strain evidence="2 3">DSM 45521</strain>
    </source>
</reference>
<dbReference type="Proteomes" id="UP000247591">
    <property type="component" value="Unassembled WGS sequence"/>
</dbReference>
<dbReference type="CDD" id="cd11586">
    <property type="entry name" value="VbhA_like"/>
    <property type="match status" value="1"/>
</dbReference>
<gene>
    <name evidence="2" type="ORF">DFR67_12612</name>
</gene>